<dbReference type="PANTHER" id="PTHR46494">
    <property type="entry name" value="CORA FAMILY METAL ION TRANSPORTER (EUROFUNG)"/>
    <property type="match status" value="1"/>
</dbReference>
<name>D2R0X6_PIRSD</name>
<keyword evidence="6 8" id="KW-1133">Transmembrane helix</keyword>
<feature type="transmembrane region" description="Helical" evidence="8">
    <location>
        <begin position="302"/>
        <end position="323"/>
    </location>
</feature>
<dbReference type="GO" id="GO:0050897">
    <property type="term" value="F:cobalt ion binding"/>
    <property type="evidence" value="ECO:0007669"/>
    <property type="project" value="TreeGrafter"/>
</dbReference>
<dbReference type="Gene3D" id="1.20.58.340">
    <property type="entry name" value="Magnesium transport protein CorA, transmembrane region"/>
    <property type="match status" value="2"/>
</dbReference>
<evidence type="ECO:0000313" key="10">
    <source>
        <dbReference type="EMBL" id="ADB18461.1"/>
    </source>
</evidence>
<evidence type="ECO:0000256" key="4">
    <source>
        <dbReference type="ARBA" id="ARBA00022475"/>
    </source>
</evidence>
<keyword evidence="5 8" id="KW-0812">Transmembrane</keyword>
<dbReference type="InterPro" id="IPR004488">
    <property type="entry name" value="Mg/Co-transport_prot_CorA"/>
</dbReference>
<feature type="compositionally biased region" description="Basic and acidic residues" evidence="9">
    <location>
        <begin position="9"/>
        <end position="20"/>
    </location>
</feature>
<dbReference type="Gene3D" id="3.30.460.20">
    <property type="entry name" value="CorA soluble domain-like"/>
    <property type="match status" value="1"/>
</dbReference>
<feature type="transmembrane region" description="Helical" evidence="8">
    <location>
        <begin position="343"/>
        <end position="364"/>
    </location>
</feature>
<dbReference type="EMBL" id="CP001848">
    <property type="protein sequence ID" value="ADB18461.1"/>
    <property type="molecule type" value="Genomic_DNA"/>
</dbReference>
<evidence type="ECO:0000256" key="2">
    <source>
        <dbReference type="ARBA" id="ARBA00009765"/>
    </source>
</evidence>
<dbReference type="GO" id="GO:0015087">
    <property type="term" value="F:cobalt ion transmembrane transporter activity"/>
    <property type="evidence" value="ECO:0007669"/>
    <property type="project" value="UniProtKB-UniRule"/>
</dbReference>
<keyword evidence="3 8" id="KW-0813">Transport</keyword>
<feature type="region of interest" description="Disordered" evidence="9">
    <location>
        <begin position="1"/>
        <end position="34"/>
    </location>
</feature>
<dbReference type="AlphaFoldDB" id="D2R0X6"/>
<accession>D2R0X6</accession>
<dbReference type="GO" id="GO:0015095">
    <property type="term" value="F:magnesium ion transmembrane transporter activity"/>
    <property type="evidence" value="ECO:0007669"/>
    <property type="project" value="UniProtKB-UniRule"/>
</dbReference>
<evidence type="ECO:0000256" key="8">
    <source>
        <dbReference type="RuleBase" id="RU362010"/>
    </source>
</evidence>
<evidence type="ECO:0000256" key="3">
    <source>
        <dbReference type="ARBA" id="ARBA00022448"/>
    </source>
</evidence>
<dbReference type="HOGENOM" id="CLU_007127_0_0_0"/>
<dbReference type="SUPFAM" id="SSF144083">
    <property type="entry name" value="Magnesium transport protein CorA, transmembrane region"/>
    <property type="match status" value="1"/>
</dbReference>
<keyword evidence="8" id="KW-0406">Ion transport</keyword>
<evidence type="ECO:0000256" key="5">
    <source>
        <dbReference type="ARBA" id="ARBA00022692"/>
    </source>
</evidence>
<dbReference type="GO" id="GO:0005886">
    <property type="term" value="C:plasma membrane"/>
    <property type="evidence" value="ECO:0007669"/>
    <property type="project" value="UniProtKB-SubCell"/>
</dbReference>
<keyword evidence="4 8" id="KW-1003">Cell membrane</keyword>
<evidence type="ECO:0000256" key="6">
    <source>
        <dbReference type="ARBA" id="ARBA00022989"/>
    </source>
</evidence>
<dbReference type="eggNOG" id="COG0598">
    <property type="taxonomic scope" value="Bacteria"/>
</dbReference>
<dbReference type="GO" id="GO:0000287">
    <property type="term" value="F:magnesium ion binding"/>
    <property type="evidence" value="ECO:0007669"/>
    <property type="project" value="TreeGrafter"/>
</dbReference>
<dbReference type="Pfam" id="PF01544">
    <property type="entry name" value="CorA"/>
    <property type="match status" value="1"/>
</dbReference>
<comment type="function">
    <text evidence="8">Mediates influx of magnesium ions.</text>
</comment>
<proteinExistence type="inferred from homology"/>
<evidence type="ECO:0000256" key="7">
    <source>
        <dbReference type="ARBA" id="ARBA00023136"/>
    </source>
</evidence>
<dbReference type="PANTHER" id="PTHR46494:SF1">
    <property type="entry name" value="CORA FAMILY METAL ION TRANSPORTER (EUROFUNG)"/>
    <property type="match status" value="1"/>
</dbReference>
<comment type="similarity">
    <text evidence="2 8">Belongs to the CorA metal ion transporter (MIT) (TC 1.A.35) family.</text>
</comment>
<evidence type="ECO:0000256" key="1">
    <source>
        <dbReference type="ARBA" id="ARBA00004651"/>
    </source>
</evidence>
<reference evidence="10 11" key="1">
    <citation type="journal article" date="2009" name="Stand. Genomic Sci.">
        <title>Complete genome sequence of Pirellula staleyi type strain (ATCC 27377).</title>
        <authorList>
            <person name="Clum A."/>
            <person name="Tindall B.J."/>
            <person name="Sikorski J."/>
            <person name="Ivanova N."/>
            <person name="Mavrommatis K."/>
            <person name="Lucas S."/>
            <person name="Glavina del Rio T."/>
            <person name="Nolan M."/>
            <person name="Chen F."/>
            <person name="Tice H."/>
            <person name="Pitluck S."/>
            <person name="Cheng J.F."/>
            <person name="Chertkov O."/>
            <person name="Brettin T."/>
            <person name="Han C."/>
            <person name="Detter J.C."/>
            <person name="Kuske C."/>
            <person name="Bruce D."/>
            <person name="Goodwin L."/>
            <person name="Ovchinikova G."/>
            <person name="Pati A."/>
            <person name="Mikhailova N."/>
            <person name="Chen A."/>
            <person name="Palaniappan K."/>
            <person name="Land M."/>
            <person name="Hauser L."/>
            <person name="Chang Y.J."/>
            <person name="Jeffries C.D."/>
            <person name="Chain P."/>
            <person name="Rohde M."/>
            <person name="Goker M."/>
            <person name="Bristow J."/>
            <person name="Eisen J.A."/>
            <person name="Markowitz V."/>
            <person name="Hugenholtz P."/>
            <person name="Kyrpides N.C."/>
            <person name="Klenk H.P."/>
            <person name="Lapidus A."/>
        </authorList>
    </citation>
    <scope>NUCLEOTIDE SEQUENCE [LARGE SCALE GENOMIC DNA]</scope>
    <source>
        <strain evidence="11">ATCC 27377 / DSM 6068 / ICPB 4128</strain>
    </source>
</reference>
<organism evidence="10 11">
    <name type="scientific">Pirellula staleyi (strain ATCC 27377 / DSM 6068 / ICPB 4128)</name>
    <name type="common">Pirella staleyi</name>
    <dbReference type="NCBI Taxonomy" id="530564"/>
    <lineage>
        <taxon>Bacteria</taxon>
        <taxon>Pseudomonadati</taxon>
        <taxon>Planctomycetota</taxon>
        <taxon>Planctomycetia</taxon>
        <taxon>Pirellulales</taxon>
        <taxon>Pirellulaceae</taxon>
        <taxon>Pirellula</taxon>
    </lineage>
</organism>
<dbReference type="CDD" id="cd12828">
    <property type="entry name" value="TmCorA-like_1"/>
    <property type="match status" value="1"/>
</dbReference>
<sequence>MKHKRKRHGTMEMRVHRRTEPGSPPGTIVPDPHEPQSDVQVFSYCKTDLVESRLPSFEQLAKMVATNEVTWINVDGLGNTRLIEALGEHFKLHRLALEDVVNVHQRSKVDQYADIMFIVLRMPHVPTEATGGRVTTEQLSIFAGPKFVITFQEGRPGDCFDRVRLRLREGATKLREAGPGYLVHALLDGVIDNYYPVLEGYAERLDYLEDAVLEAGSHVMDELHEVKADLLILRRAIWPLRETVASLSRDESTLFGESSRPYLRDCYDHVVQIVDLVETYREITADLRDLHMSSLSNRTNDIMRVLTIISTIFMPLTFIAGIYGMNFHTSSSRFNMPELDWEYGYLLCLAVMFVIAAGQMYYFYYRGWILPSFRARK</sequence>
<dbReference type="SUPFAM" id="SSF143865">
    <property type="entry name" value="CorA soluble domain-like"/>
    <property type="match status" value="1"/>
</dbReference>
<dbReference type="KEGG" id="psl:Psta_3806"/>
<keyword evidence="7 8" id="KW-0472">Membrane</keyword>
<dbReference type="InterPro" id="IPR045863">
    <property type="entry name" value="CorA_TM1_TM2"/>
</dbReference>
<dbReference type="STRING" id="530564.Psta_3806"/>
<dbReference type="InterPro" id="IPR045861">
    <property type="entry name" value="CorA_cytoplasmic_dom"/>
</dbReference>
<evidence type="ECO:0000256" key="9">
    <source>
        <dbReference type="SAM" id="MobiDB-lite"/>
    </source>
</evidence>
<dbReference type="NCBIfam" id="TIGR00383">
    <property type="entry name" value="corA"/>
    <property type="match status" value="1"/>
</dbReference>
<dbReference type="FunFam" id="1.20.58.340:FF:000012">
    <property type="entry name" value="Magnesium transport protein CorA"/>
    <property type="match status" value="1"/>
</dbReference>
<dbReference type="InterPro" id="IPR002523">
    <property type="entry name" value="MgTranspt_CorA/ZnTranspt_ZntB"/>
</dbReference>
<keyword evidence="8" id="KW-0460">Magnesium</keyword>
<keyword evidence="11" id="KW-1185">Reference proteome</keyword>
<gene>
    <name evidence="8" type="primary">corA</name>
    <name evidence="10" type="ordered locus">Psta_3806</name>
</gene>
<protein>
    <recommendedName>
        <fullName evidence="8">Magnesium transport protein CorA</fullName>
    </recommendedName>
</protein>
<evidence type="ECO:0000313" key="11">
    <source>
        <dbReference type="Proteomes" id="UP000001887"/>
    </source>
</evidence>
<comment type="subcellular location">
    <subcellularLocation>
        <location evidence="1">Cell membrane</location>
        <topology evidence="1">Multi-pass membrane protein</topology>
    </subcellularLocation>
    <subcellularLocation>
        <location evidence="8">Membrane</location>
        <topology evidence="8">Multi-pass membrane protein</topology>
    </subcellularLocation>
</comment>
<dbReference type="Proteomes" id="UP000001887">
    <property type="component" value="Chromosome"/>
</dbReference>
<dbReference type="OrthoDB" id="9803416at2"/>